<accession>A0AAW1SFR7</accession>
<reference evidence="3 4" key="1">
    <citation type="journal article" date="2024" name="Nat. Commun.">
        <title>Phylogenomics reveals the evolutionary origins of lichenization in chlorophyte algae.</title>
        <authorList>
            <person name="Puginier C."/>
            <person name="Libourel C."/>
            <person name="Otte J."/>
            <person name="Skaloud P."/>
            <person name="Haon M."/>
            <person name="Grisel S."/>
            <person name="Petersen M."/>
            <person name="Berrin J.G."/>
            <person name="Delaux P.M."/>
            <person name="Dal Grande F."/>
            <person name="Keller J."/>
        </authorList>
    </citation>
    <scope>NUCLEOTIDE SEQUENCE [LARGE SCALE GENOMIC DNA]</scope>
    <source>
        <strain evidence="3 4">SAG 2145</strain>
    </source>
</reference>
<feature type="compositionally biased region" description="Gly residues" evidence="1">
    <location>
        <begin position="152"/>
        <end position="164"/>
    </location>
</feature>
<feature type="region of interest" description="Disordered" evidence="1">
    <location>
        <begin position="86"/>
        <end position="108"/>
    </location>
</feature>
<keyword evidence="2" id="KW-0812">Transmembrane</keyword>
<keyword evidence="4" id="KW-1185">Reference proteome</keyword>
<feature type="region of interest" description="Disordered" evidence="1">
    <location>
        <begin position="137"/>
        <end position="206"/>
    </location>
</feature>
<comment type="caution">
    <text evidence="3">The sequence shown here is derived from an EMBL/GenBank/DDBJ whole genome shotgun (WGS) entry which is preliminary data.</text>
</comment>
<sequence length="413" mass="44077">MEAVRHAMVRCPFLRNVAGKSGEAFAEHVAVQPERPYSGLEVDQSPRCPLAGLKDTFRKFHDPELGVVPLQSQRVADVERRLCRSGNSGPYTHQADIGRRPAAQPSGAQEMCPFASVTLGLPGPDHFLRRWLRQRRLDKQARQAQQHRQSGGTSGPSGAHGSGRSGPIHGHGSSPGSRGTTCTSGRPPGVSIPRNKQQRKVGGGGRPAYWKKYGPLGGLVPLGAKGELACPPAIVAARAFVAGLPPVQELRPKALHVKMASIALVAAAANIPFGAWRENFEKFSLGWFVAIHATIPFIALLRKGVVMPRWAILLTITGAIAGQTVGSRLERRRLAALDPEHSEATWRQASTPSPVAALALLPEDQWHAPCSRDPALDSPASSSHSMCHLQGCHAQNGLWGSSSASHGSTAIFA</sequence>
<feature type="compositionally biased region" description="Low complexity" evidence="1">
    <location>
        <begin position="165"/>
        <end position="179"/>
    </location>
</feature>
<dbReference type="AlphaFoldDB" id="A0AAW1SFR7"/>
<feature type="transmembrane region" description="Helical" evidence="2">
    <location>
        <begin position="307"/>
        <end position="325"/>
    </location>
</feature>
<dbReference type="PANTHER" id="PTHR31033">
    <property type="entry name" value="PROTEIN, PUTATIVE-RELATED"/>
    <property type="match status" value="1"/>
</dbReference>
<keyword evidence="2" id="KW-0472">Membrane</keyword>
<organism evidence="3 4">
    <name type="scientific">Apatococcus lobatus</name>
    <dbReference type="NCBI Taxonomy" id="904363"/>
    <lineage>
        <taxon>Eukaryota</taxon>
        <taxon>Viridiplantae</taxon>
        <taxon>Chlorophyta</taxon>
        <taxon>core chlorophytes</taxon>
        <taxon>Trebouxiophyceae</taxon>
        <taxon>Chlorellales</taxon>
        <taxon>Chlorellaceae</taxon>
        <taxon>Apatococcus</taxon>
    </lineage>
</organism>
<dbReference type="Proteomes" id="UP001438707">
    <property type="component" value="Unassembled WGS sequence"/>
</dbReference>
<evidence type="ECO:0000313" key="4">
    <source>
        <dbReference type="Proteomes" id="UP001438707"/>
    </source>
</evidence>
<name>A0AAW1SFR7_9CHLO</name>
<gene>
    <name evidence="3" type="ORF">WJX74_001893</name>
</gene>
<dbReference type="EMBL" id="JALJOS010000001">
    <property type="protein sequence ID" value="KAK9844389.1"/>
    <property type="molecule type" value="Genomic_DNA"/>
</dbReference>
<proteinExistence type="predicted"/>
<feature type="transmembrane region" description="Helical" evidence="2">
    <location>
        <begin position="283"/>
        <end position="301"/>
    </location>
</feature>
<dbReference type="PANTHER" id="PTHR31033:SF18">
    <property type="entry name" value="OS06G0115800 PROTEIN"/>
    <property type="match status" value="1"/>
</dbReference>
<feature type="compositionally biased region" description="Polar residues" evidence="1">
    <location>
        <begin position="142"/>
        <end position="151"/>
    </location>
</feature>
<evidence type="ECO:0000256" key="1">
    <source>
        <dbReference type="SAM" id="MobiDB-lite"/>
    </source>
</evidence>
<keyword evidence="2" id="KW-1133">Transmembrane helix</keyword>
<evidence type="ECO:0000313" key="3">
    <source>
        <dbReference type="EMBL" id="KAK9844389.1"/>
    </source>
</evidence>
<evidence type="ECO:0000256" key="2">
    <source>
        <dbReference type="SAM" id="Phobius"/>
    </source>
</evidence>
<protein>
    <submittedName>
        <fullName evidence="3">Uncharacterized protein</fullName>
    </submittedName>
</protein>
<feature type="transmembrane region" description="Helical" evidence="2">
    <location>
        <begin position="255"/>
        <end position="276"/>
    </location>
</feature>